<dbReference type="InterPro" id="IPR005654">
    <property type="entry name" value="ATPase_AFG1-like"/>
</dbReference>
<dbReference type="InterPro" id="IPR027417">
    <property type="entry name" value="P-loop_NTPase"/>
</dbReference>
<keyword evidence="2" id="KW-0067">ATP-binding</keyword>
<dbReference type="RefSeq" id="WP_142834594.1">
    <property type="nucleotide sequence ID" value="NZ_VFSV01000013.1"/>
</dbReference>
<protein>
    <submittedName>
        <fullName evidence="3">AFG1 family ATPase</fullName>
    </submittedName>
</protein>
<dbReference type="GO" id="GO:0005524">
    <property type="term" value="F:ATP binding"/>
    <property type="evidence" value="ECO:0007669"/>
    <property type="project" value="UniProtKB-KW"/>
</dbReference>
<dbReference type="AlphaFoldDB" id="A0A547Q2X7"/>
<dbReference type="Gene3D" id="3.40.50.300">
    <property type="entry name" value="P-loop containing nucleotide triphosphate hydrolases"/>
    <property type="match status" value="1"/>
</dbReference>
<dbReference type="NCBIfam" id="NF040713">
    <property type="entry name" value="ZapE"/>
    <property type="match status" value="1"/>
</dbReference>
<dbReference type="EMBL" id="VFSV01000013">
    <property type="protein sequence ID" value="TRD20688.1"/>
    <property type="molecule type" value="Genomic_DNA"/>
</dbReference>
<sequence>MESFETIYAEGVAAGRITADPAQKRVLPEFTRLGRALSQKPAKGGFFSRKTPEAVRGLYLWGGVGRGKSMLMDLFNDNVEVADGQRRIHFHAFMQEVHAGITAARKTGVDDAIRPVVEKMAADLRLLCLDEMQIGDITDAMIVGRLFEGLFARGVTVVTTSNRPPDDLYKNGLNRNLFLPFIALLKERMEVVELASETDWRQHRMEGEQLYFTPADAEAHAAMDAMWARLTRSPAPEPLHLRVHGRDVEIPRFADGVARARFWDLCGRPLGSADYLALAEAVDVLMLEDVPRLSSENYNEAKRFVTLIDALYEARVKLVISAADIPDRLYFEGTGSFEFERTASRLAEMQAEGWGS</sequence>
<proteinExistence type="predicted"/>
<dbReference type="PANTHER" id="PTHR12169">
    <property type="entry name" value="ATPASE N2B"/>
    <property type="match status" value="1"/>
</dbReference>
<keyword evidence="1" id="KW-0547">Nucleotide-binding</keyword>
<dbReference type="Pfam" id="PF03969">
    <property type="entry name" value="AFG1_ATPase"/>
    <property type="match status" value="1"/>
</dbReference>
<dbReference type="OrthoDB" id="9774491at2"/>
<name>A0A547Q2X7_9RHOB</name>
<dbReference type="GO" id="GO:0016887">
    <property type="term" value="F:ATP hydrolysis activity"/>
    <property type="evidence" value="ECO:0007669"/>
    <property type="project" value="InterPro"/>
</dbReference>
<dbReference type="GO" id="GO:0005737">
    <property type="term" value="C:cytoplasm"/>
    <property type="evidence" value="ECO:0007669"/>
    <property type="project" value="TreeGrafter"/>
</dbReference>
<evidence type="ECO:0000256" key="2">
    <source>
        <dbReference type="ARBA" id="ARBA00022840"/>
    </source>
</evidence>
<evidence type="ECO:0000313" key="3">
    <source>
        <dbReference type="EMBL" id="TRD20688.1"/>
    </source>
</evidence>
<reference evidence="3 4" key="1">
    <citation type="submission" date="2019-06" db="EMBL/GenBank/DDBJ databases">
        <title>Paenimaribius caenipelagi gen. nov., sp. nov., isolated from a tidal flat.</title>
        <authorList>
            <person name="Yoon J.-H."/>
        </authorList>
    </citation>
    <scope>NUCLEOTIDE SEQUENCE [LARGE SCALE GENOMIC DNA]</scope>
    <source>
        <strain evidence="3 4">JBTF-M29</strain>
    </source>
</reference>
<gene>
    <name evidence="3" type="ORF">FEV53_09585</name>
</gene>
<evidence type="ECO:0000313" key="4">
    <source>
        <dbReference type="Proteomes" id="UP000318590"/>
    </source>
</evidence>
<keyword evidence="4" id="KW-1185">Reference proteome</keyword>
<dbReference type="Proteomes" id="UP000318590">
    <property type="component" value="Unassembled WGS sequence"/>
</dbReference>
<comment type="caution">
    <text evidence="3">The sequence shown here is derived from an EMBL/GenBank/DDBJ whole genome shotgun (WGS) entry which is preliminary data.</text>
</comment>
<accession>A0A547Q2X7</accession>
<organism evidence="3 4">
    <name type="scientific">Palleronia caenipelagi</name>
    <dbReference type="NCBI Taxonomy" id="2489174"/>
    <lineage>
        <taxon>Bacteria</taxon>
        <taxon>Pseudomonadati</taxon>
        <taxon>Pseudomonadota</taxon>
        <taxon>Alphaproteobacteria</taxon>
        <taxon>Rhodobacterales</taxon>
        <taxon>Roseobacteraceae</taxon>
        <taxon>Palleronia</taxon>
    </lineage>
</organism>
<dbReference type="SUPFAM" id="SSF52540">
    <property type="entry name" value="P-loop containing nucleoside triphosphate hydrolases"/>
    <property type="match status" value="1"/>
</dbReference>
<evidence type="ECO:0000256" key="1">
    <source>
        <dbReference type="ARBA" id="ARBA00022741"/>
    </source>
</evidence>
<dbReference type="PANTHER" id="PTHR12169:SF6">
    <property type="entry name" value="AFG1-LIKE ATPASE"/>
    <property type="match status" value="1"/>
</dbReference>